<dbReference type="InterPro" id="IPR018378">
    <property type="entry name" value="C-type_lectin_CS"/>
</dbReference>
<feature type="domain" description="C-type lectin" evidence="3">
    <location>
        <begin position="109"/>
        <end position="228"/>
    </location>
</feature>
<dbReference type="PROSITE" id="PS00615">
    <property type="entry name" value="C_TYPE_LECTIN_1"/>
    <property type="match status" value="1"/>
</dbReference>
<dbReference type="AlphaFoldDB" id="A0A8D3B9H5"/>
<dbReference type="SMART" id="SM00034">
    <property type="entry name" value="CLECT"/>
    <property type="match status" value="1"/>
</dbReference>
<dbReference type="InterPro" id="IPR033989">
    <property type="entry name" value="CD209-like_CTLD"/>
</dbReference>
<evidence type="ECO:0000256" key="1">
    <source>
        <dbReference type="ARBA" id="ARBA00022734"/>
    </source>
</evidence>
<evidence type="ECO:0000259" key="3">
    <source>
        <dbReference type="PROSITE" id="PS50041"/>
    </source>
</evidence>
<evidence type="ECO:0000256" key="2">
    <source>
        <dbReference type="ARBA" id="ARBA00023157"/>
    </source>
</evidence>
<reference evidence="4" key="2">
    <citation type="submission" date="2025-08" db="UniProtKB">
        <authorList>
            <consortium name="Ensembl"/>
        </authorList>
    </citation>
    <scope>IDENTIFICATION</scope>
</reference>
<dbReference type="Pfam" id="PF00059">
    <property type="entry name" value="Lectin_C"/>
    <property type="match status" value="1"/>
</dbReference>
<reference evidence="4" key="1">
    <citation type="submission" date="2023-05" db="EMBL/GenBank/DDBJ databases">
        <title>High-quality long-read genome of Scophthalmus maximus.</title>
        <authorList>
            <person name="Lien S."/>
            <person name="Martinez P."/>
        </authorList>
    </citation>
    <scope>NUCLEOTIDE SEQUENCE [LARGE SCALE GENOMIC DNA]</scope>
</reference>
<dbReference type="InterPro" id="IPR001304">
    <property type="entry name" value="C-type_lectin-like"/>
</dbReference>
<dbReference type="SUPFAM" id="SSF56436">
    <property type="entry name" value="C-type lectin-like"/>
    <property type="match status" value="1"/>
</dbReference>
<name>A0A8D3B9H5_SCOMX</name>
<dbReference type="CDD" id="cd03590">
    <property type="entry name" value="CLECT_DC-SIGN_like"/>
    <property type="match status" value="1"/>
</dbReference>
<keyword evidence="2" id="KW-1015">Disulfide bond</keyword>
<keyword evidence="1" id="KW-0430">Lectin</keyword>
<dbReference type="PROSITE" id="PS50041">
    <property type="entry name" value="C_TYPE_LECTIN_2"/>
    <property type="match status" value="1"/>
</dbReference>
<organism evidence="4 5">
    <name type="scientific">Scophthalmus maximus</name>
    <name type="common">Turbot</name>
    <name type="synonym">Psetta maxima</name>
    <dbReference type="NCBI Taxonomy" id="52904"/>
    <lineage>
        <taxon>Eukaryota</taxon>
        <taxon>Metazoa</taxon>
        <taxon>Chordata</taxon>
        <taxon>Craniata</taxon>
        <taxon>Vertebrata</taxon>
        <taxon>Euteleostomi</taxon>
        <taxon>Actinopterygii</taxon>
        <taxon>Neopterygii</taxon>
        <taxon>Teleostei</taxon>
        <taxon>Neoteleostei</taxon>
        <taxon>Acanthomorphata</taxon>
        <taxon>Carangaria</taxon>
        <taxon>Pleuronectiformes</taxon>
        <taxon>Pleuronectoidei</taxon>
        <taxon>Scophthalmidae</taxon>
        <taxon>Scophthalmus</taxon>
    </lineage>
</organism>
<dbReference type="GeneTree" id="ENSGT00940000164508"/>
<dbReference type="Ensembl" id="ENSSMAT00000031027.2">
    <property type="protein sequence ID" value="ENSSMAP00000030649.2"/>
    <property type="gene ID" value="ENSSMAG00000018795.2"/>
</dbReference>
<evidence type="ECO:0000313" key="4">
    <source>
        <dbReference type="Ensembl" id="ENSSMAP00000030649.2"/>
    </source>
</evidence>
<dbReference type="Gene3D" id="3.10.100.10">
    <property type="entry name" value="Mannose-Binding Protein A, subunit A"/>
    <property type="match status" value="1"/>
</dbReference>
<dbReference type="InterPro" id="IPR016187">
    <property type="entry name" value="CTDL_fold"/>
</dbReference>
<dbReference type="InterPro" id="IPR016186">
    <property type="entry name" value="C-type_lectin-like/link_sf"/>
</dbReference>
<sequence length="233" mass="26832">SQLNKEITEVKVHLERISHGGKTSASSAGEEMVFSLDIAMQLHYRRPLFTLLLFGVVSSSYRNLPQLEVKTENCNINKNPNSVAVFFCTKTILIILLKPGTCGNGWSSFQRSCYLLSTSPVTWSKAEEQCRAHGGHLLRSCRLARNFYTGLRYSYWIGLVEREHEGHWSWVDGTDFHSTPTFWDKGQPDNWDYRENGEDCGQLHASERRKRKMWNDADCSLWYQYICEAVVPL</sequence>
<protein>
    <submittedName>
        <fullName evidence="4">Asialoglycoprotein receptor-like 1</fullName>
    </submittedName>
</protein>
<dbReference type="GO" id="GO:0030246">
    <property type="term" value="F:carbohydrate binding"/>
    <property type="evidence" value="ECO:0007669"/>
    <property type="project" value="UniProtKB-KW"/>
</dbReference>
<dbReference type="InterPro" id="IPR050111">
    <property type="entry name" value="C-type_lectin/snaclec_domain"/>
</dbReference>
<evidence type="ECO:0000313" key="5">
    <source>
        <dbReference type="Proteomes" id="UP000694558"/>
    </source>
</evidence>
<accession>A0A8D3B9H5</accession>
<dbReference type="PANTHER" id="PTHR22803">
    <property type="entry name" value="MANNOSE, PHOSPHOLIPASE, LECTIN RECEPTOR RELATED"/>
    <property type="match status" value="1"/>
</dbReference>
<proteinExistence type="predicted"/>
<dbReference type="Proteomes" id="UP000694558">
    <property type="component" value="Chromosome 9"/>
</dbReference>